<dbReference type="EMBL" id="CAJNOO010005116">
    <property type="protein sequence ID" value="CAF1404759.1"/>
    <property type="molecule type" value="Genomic_DNA"/>
</dbReference>
<dbReference type="GO" id="GO:0005524">
    <property type="term" value="F:ATP binding"/>
    <property type="evidence" value="ECO:0007669"/>
    <property type="project" value="InterPro"/>
</dbReference>
<sequence length="1042" mass="120631">MASSITSVMNKPLEKDSNSLKQQIDFNRHIQQSFKELANDFLDVYLDFQDTLPQLPSNNLTDEPYIQSLGSLDFKFLNNTPGFERIQLVLCGPNSSGKTTFLHSFLKIKSILPAGAGPVTARILKFTYASPSNACMILYPSIQQAYIDNHQEEKNISLASFFNNSQTDWKGISETIKEYVTRPKDINEDEFIDWAKRYIEIRIPSPTLELNIDVYDTPGLLFHDHPILKANVQELVRHICPTTVFLYSNAAFAKDANECYLMLRGVLGDLEQPSIFYLNTKQDITTLFTGAGIGSQQTKEFTVAKYEEILPQERLKRYQLLFSAVGIANNLTLIENNISIVEFNQLCDNFDISSIVGRSLLSNCAADMTTQACQRIVEYAMKKEMDSAYAMADSILAAIDNFFDFTTSASYRTKEQWNRIHSNAQKWGERFFEKFQKELSNIMEHINNNILAHFDKHSTNIIERAIKLDRYDDPLQKKTKDIVTKNIKDFIQVVLQEEVIKVGVNEIINQTKAHFKTLVEHEISINTERNELLITAQQQVLMNTSSENLTQRNWLSNILYQLSFAPSAMMRLIRGFRLLPFKEYWNKNILPNEDKYDMMDTLDSFSSLIDESKRRDFAEQYLKRKRKIIEAQKDLYGQNLQQWIKDKKEMFRKNIQNNYKFVLSRLENRENAYKAAHKYFKKFAEIECKLVALKDLAKFNGKLPIIDESLELGRGTHFVVYPGEWSTEKNLAIKKLKSSSIKSYSYLQYLEAHYHRKVTQFRLNDLLQETADLRKTRTPYIVPLLYLFDQYSEGNMHYLWIFMPRYDKSLEEYLQDNISTIKPKCVLKIANDIIDVLILLHANDIVHRDIKAKNVLIYERNLECYLTDFGTGNQSIMNSTVVGTFPLAPEVVNSGSLYNGIAADIYSFGIFLYEILPKTCYNRPDSMNTIYESLKKIALNPDNSLYEELILSCLKEKPGERPSAIEIKGKLEECLHILKEKYCIICEDNLRRCRFQPCKHKLICEPCFNKLPITTDGQPNCIICGTPIAQWTQDEYNQTYFG</sequence>
<keyword evidence="1 3" id="KW-0863">Zinc-finger</keyword>
<dbReference type="InterPro" id="IPR008271">
    <property type="entry name" value="Ser/Thr_kinase_AS"/>
</dbReference>
<dbReference type="Gene3D" id="3.30.40.10">
    <property type="entry name" value="Zinc/RING finger domain, C3HC4 (zinc finger)"/>
    <property type="match status" value="1"/>
</dbReference>
<dbReference type="Gene3D" id="3.40.50.300">
    <property type="entry name" value="P-loop containing nucleotide triphosphate hydrolases"/>
    <property type="match status" value="1"/>
</dbReference>
<dbReference type="Pfam" id="PF13920">
    <property type="entry name" value="zf-C3HC4_3"/>
    <property type="match status" value="1"/>
</dbReference>
<dbReference type="Proteomes" id="UP000663889">
    <property type="component" value="Unassembled WGS sequence"/>
</dbReference>
<dbReference type="Gene3D" id="1.10.510.10">
    <property type="entry name" value="Transferase(Phosphotransferase) domain 1"/>
    <property type="match status" value="1"/>
</dbReference>
<evidence type="ECO:0000313" key="7">
    <source>
        <dbReference type="EMBL" id="CAF1432199.1"/>
    </source>
</evidence>
<feature type="domain" description="RING-type" evidence="5">
    <location>
        <begin position="983"/>
        <end position="1024"/>
    </location>
</feature>
<evidence type="ECO:0000313" key="8">
    <source>
        <dbReference type="EMBL" id="CAF1434264.1"/>
    </source>
</evidence>
<dbReference type="GO" id="GO:0004674">
    <property type="term" value="F:protein serine/threonine kinase activity"/>
    <property type="evidence" value="ECO:0007669"/>
    <property type="project" value="TreeGrafter"/>
</dbReference>
<dbReference type="SUPFAM" id="SSF52540">
    <property type="entry name" value="P-loop containing nucleoside triphosphate hydrolases"/>
    <property type="match status" value="1"/>
</dbReference>
<dbReference type="SMART" id="SM00220">
    <property type="entry name" value="S_TKc"/>
    <property type="match status" value="1"/>
</dbReference>
<accession>A0A815N1S1</accession>
<proteinExistence type="predicted"/>
<dbReference type="InterPro" id="IPR027417">
    <property type="entry name" value="P-loop_NTPase"/>
</dbReference>
<dbReference type="OrthoDB" id="9996513at2759"/>
<dbReference type="EMBL" id="CAJNOT010004491">
    <property type="protein sequence ID" value="CAF1434264.1"/>
    <property type="molecule type" value="Genomic_DNA"/>
</dbReference>
<evidence type="ECO:0000256" key="3">
    <source>
        <dbReference type="PROSITE-ProRule" id="PRU00175"/>
    </source>
</evidence>
<feature type="domain" description="Protein kinase" evidence="4">
    <location>
        <begin position="706"/>
        <end position="979"/>
    </location>
</feature>
<evidence type="ECO:0000313" key="9">
    <source>
        <dbReference type="EMBL" id="CAF3842809.1"/>
    </source>
</evidence>
<protein>
    <submittedName>
        <fullName evidence="7">Uncharacterized protein</fullName>
    </submittedName>
</protein>
<dbReference type="Proteomes" id="UP000663864">
    <property type="component" value="Unassembled WGS sequence"/>
</dbReference>
<evidence type="ECO:0000313" key="10">
    <source>
        <dbReference type="EMBL" id="CAF3996377.1"/>
    </source>
</evidence>
<dbReference type="SUPFAM" id="SSF56112">
    <property type="entry name" value="Protein kinase-like (PK-like)"/>
    <property type="match status" value="1"/>
</dbReference>
<keyword evidence="1 3" id="KW-0479">Metal-binding</keyword>
<organism evidence="7 12">
    <name type="scientific">Rotaria sordida</name>
    <dbReference type="NCBI Taxonomy" id="392033"/>
    <lineage>
        <taxon>Eukaryota</taxon>
        <taxon>Metazoa</taxon>
        <taxon>Spiralia</taxon>
        <taxon>Gnathifera</taxon>
        <taxon>Rotifera</taxon>
        <taxon>Eurotatoria</taxon>
        <taxon>Bdelloidea</taxon>
        <taxon>Philodinida</taxon>
        <taxon>Philodinidae</taxon>
        <taxon>Rotaria</taxon>
    </lineage>
</organism>
<reference evidence="7" key="1">
    <citation type="submission" date="2021-02" db="EMBL/GenBank/DDBJ databases">
        <authorList>
            <person name="Nowell W R."/>
        </authorList>
    </citation>
    <scope>NUCLEOTIDE SEQUENCE</scope>
</reference>
<dbReference type="PROSITE" id="PS50011">
    <property type="entry name" value="PROTEIN_KINASE_DOM"/>
    <property type="match status" value="1"/>
</dbReference>
<dbReference type="Proteomes" id="UP000663874">
    <property type="component" value="Unassembled WGS sequence"/>
</dbReference>
<dbReference type="InterPro" id="IPR001841">
    <property type="entry name" value="Znf_RING"/>
</dbReference>
<dbReference type="EMBL" id="CAJOAX010006955">
    <property type="protein sequence ID" value="CAF3996377.1"/>
    <property type="molecule type" value="Genomic_DNA"/>
</dbReference>
<dbReference type="PROSITE" id="PS00108">
    <property type="entry name" value="PROTEIN_KINASE_ST"/>
    <property type="match status" value="1"/>
</dbReference>
<evidence type="ECO:0000256" key="1">
    <source>
        <dbReference type="ARBA" id="ARBA00022771"/>
    </source>
</evidence>
<evidence type="ECO:0000313" key="6">
    <source>
        <dbReference type="EMBL" id="CAF1404759.1"/>
    </source>
</evidence>
<dbReference type="InterPro" id="IPR011009">
    <property type="entry name" value="Kinase-like_dom_sf"/>
</dbReference>
<evidence type="ECO:0000259" key="4">
    <source>
        <dbReference type="PROSITE" id="PS50011"/>
    </source>
</evidence>
<dbReference type="PANTHER" id="PTHR44329">
    <property type="entry name" value="SERINE/THREONINE-PROTEIN KINASE TNNI3K-RELATED"/>
    <property type="match status" value="1"/>
</dbReference>
<dbReference type="PROSITE" id="PS50089">
    <property type="entry name" value="ZF_RING_2"/>
    <property type="match status" value="1"/>
</dbReference>
<evidence type="ECO:0000259" key="5">
    <source>
        <dbReference type="PROSITE" id="PS50089"/>
    </source>
</evidence>
<keyword evidence="2" id="KW-0862">Zinc</keyword>
<dbReference type="Pfam" id="PF00350">
    <property type="entry name" value="Dynamin_N"/>
    <property type="match status" value="1"/>
</dbReference>
<dbReference type="EMBL" id="CAJOBE010002773">
    <property type="protein sequence ID" value="CAF3842809.1"/>
    <property type="molecule type" value="Genomic_DNA"/>
</dbReference>
<dbReference type="Proteomes" id="UP000663823">
    <property type="component" value="Unassembled WGS sequence"/>
</dbReference>
<dbReference type="AlphaFoldDB" id="A0A815N1S1"/>
<dbReference type="InterPro" id="IPR000719">
    <property type="entry name" value="Prot_kinase_dom"/>
</dbReference>
<gene>
    <name evidence="9" type="ORF">FNK824_LOCUS17454</name>
    <name evidence="11" type="ORF">JBS370_LOCUS28115</name>
    <name evidence="10" type="ORF">OTI717_LOCUS28762</name>
    <name evidence="6" type="ORF">RFH988_LOCUS34996</name>
    <name evidence="7" type="ORF">SEV965_LOCUS32805</name>
    <name evidence="8" type="ORF">ZHD862_LOCUS34520</name>
</gene>
<dbReference type="InterPro" id="IPR045063">
    <property type="entry name" value="Dynamin_N"/>
</dbReference>
<dbReference type="GO" id="GO:0008270">
    <property type="term" value="F:zinc ion binding"/>
    <property type="evidence" value="ECO:0007669"/>
    <property type="project" value="UniProtKB-KW"/>
</dbReference>
<dbReference type="Proteomes" id="UP000663836">
    <property type="component" value="Unassembled WGS sequence"/>
</dbReference>
<dbReference type="EMBL" id="CAJOBD010005526">
    <property type="protein sequence ID" value="CAF4033916.1"/>
    <property type="molecule type" value="Genomic_DNA"/>
</dbReference>
<dbReference type="InterPro" id="IPR051681">
    <property type="entry name" value="Ser/Thr_Kinases-Pseudokinases"/>
</dbReference>
<evidence type="ECO:0000256" key="2">
    <source>
        <dbReference type="ARBA" id="ARBA00022833"/>
    </source>
</evidence>
<dbReference type="InterPro" id="IPR013083">
    <property type="entry name" value="Znf_RING/FYVE/PHD"/>
</dbReference>
<dbReference type="EMBL" id="CAJNOU010004222">
    <property type="protein sequence ID" value="CAF1432199.1"/>
    <property type="molecule type" value="Genomic_DNA"/>
</dbReference>
<evidence type="ECO:0000313" key="11">
    <source>
        <dbReference type="EMBL" id="CAF4033916.1"/>
    </source>
</evidence>
<dbReference type="Pfam" id="PF00069">
    <property type="entry name" value="Pkinase"/>
    <property type="match status" value="1"/>
</dbReference>
<dbReference type="Proteomes" id="UP000663882">
    <property type="component" value="Unassembled WGS sequence"/>
</dbReference>
<evidence type="ECO:0000313" key="12">
    <source>
        <dbReference type="Proteomes" id="UP000663889"/>
    </source>
</evidence>
<name>A0A815N1S1_9BILA</name>
<comment type="caution">
    <text evidence="7">The sequence shown here is derived from an EMBL/GenBank/DDBJ whole genome shotgun (WGS) entry which is preliminary data.</text>
</comment>